<keyword evidence="5 16" id="KW-0597">Phosphoprotein</keyword>
<keyword evidence="21" id="KW-1185">Reference proteome</keyword>
<comment type="subunit">
    <text evidence="14">At low DSF concentrations, interacts with RpfF.</text>
</comment>
<accession>A0A1A8TQP5</accession>
<keyword evidence="7" id="KW-0812">Transmembrane</keyword>
<feature type="coiled-coil region" evidence="17">
    <location>
        <begin position="5"/>
        <end position="71"/>
    </location>
</feature>
<dbReference type="GO" id="GO:0005524">
    <property type="term" value="F:ATP binding"/>
    <property type="evidence" value="ECO:0007669"/>
    <property type="project" value="UniProtKB-KW"/>
</dbReference>
<evidence type="ECO:0000256" key="1">
    <source>
        <dbReference type="ARBA" id="ARBA00000085"/>
    </source>
</evidence>
<dbReference type="EMBL" id="FLOC01000021">
    <property type="protein sequence ID" value="SBS35159.1"/>
    <property type="molecule type" value="Genomic_DNA"/>
</dbReference>
<dbReference type="FunFam" id="1.10.287.130:FF:000002">
    <property type="entry name" value="Two-component osmosensing histidine kinase"/>
    <property type="match status" value="1"/>
</dbReference>
<dbReference type="GO" id="GO:0000155">
    <property type="term" value="F:phosphorelay sensor kinase activity"/>
    <property type="evidence" value="ECO:0007669"/>
    <property type="project" value="InterPro"/>
</dbReference>
<dbReference type="Pfam" id="PF00072">
    <property type="entry name" value="Response_reg"/>
    <property type="match status" value="1"/>
</dbReference>
<keyword evidence="13" id="KW-0472">Membrane</keyword>
<reference evidence="20 21" key="1">
    <citation type="submission" date="2016-06" db="EMBL/GenBank/DDBJ databases">
        <authorList>
            <person name="Kjaerup R.B."/>
            <person name="Dalgaard T.S."/>
            <person name="Juul-Madsen H.R."/>
        </authorList>
    </citation>
    <scope>NUCLEOTIDE SEQUENCE [LARGE SCALE GENOMIC DNA]</scope>
    <source>
        <strain evidence="20 21">CECT 5080</strain>
    </source>
</reference>
<keyword evidence="6 20" id="KW-0808">Transferase</keyword>
<dbReference type="PRINTS" id="PR00344">
    <property type="entry name" value="BCTRLSENSOR"/>
</dbReference>
<dbReference type="SUPFAM" id="SSF47384">
    <property type="entry name" value="Homodimeric domain of signal transducing histidine kinase"/>
    <property type="match status" value="1"/>
</dbReference>
<evidence type="ECO:0000256" key="8">
    <source>
        <dbReference type="ARBA" id="ARBA00022741"/>
    </source>
</evidence>
<keyword evidence="17" id="KW-0175">Coiled coil</keyword>
<dbReference type="GO" id="GO:0005886">
    <property type="term" value="C:plasma membrane"/>
    <property type="evidence" value="ECO:0007669"/>
    <property type="project" value="UniProtKB-SubCell"/>
</dbReference>
<feature type="coiled-coil region" evidence="17">
    <location>
        <begin position="677"/>
        <end position="704"/>
    </location>
</feature>
<evidence type="ECO:0000256" key="2">
    <source>
        <dbReference type="ARBA" id="ARBA00004651"/>
    </source>
</evidence>
<evidence type="ECO:0000256" key="13">
    <source>
        <dbReference type="ARBA" id="ARBA00023136"/>
    </source>
</evidence>
<dbReference type="Pfam" id="PF00512">
    <property type="entry name" value="HisKA"/>
    <property type="match status" value="1"/>
</dbReference>
<dbReference type="PANTHER" id="PTHR45339:SF1">
    <property type="entry name" value="HYBRID SIGNAL TRANSDUCTION HISTIDINE KINASE J"/>
    <property type="match status" value="1"/>
</dbReference>
<evidence type="ECO:0000256" key="4">
    <source>
        <dbReference type="ARBA" id="ARBA00022475"/>
    </source>
</evidence>
<evidence type="ECO:0000256" key="16">
    <source>
        <dbReference type="PROSITE-ProRule" id="PRU00169"/>
    </source>
</evidence>
<dbReference type="SMART" id="SM00387">
    <property type="entry name" value="HATPase_c"/>
    <property type="match status" value="1"/>
</dbReference>
<dbReference type="InterPro" id="IPR004358">
    <property type="entry name" value="Sig_transdc_His_kin-like_C"/>
</dbReference>
<evidence type="ECO:0000256" key="10">
    <source>
        <dbReference type="ARBA" id="ARBA00022840"/>
    </source>
</evidence>
<keyword evidence="12" id="KW-0902">Two-component regulatory system</keyword>
<dbReference type="OrthoDB" id="5555669at2"/>
<dbReference type="PROSITE" id="PS50109">
    <property type="entry name" value="HIS_KIN"/>
    <property type="match status" value="1"/>
</dbReference>
<evidence type="ECO:0000256" key="5">
    <source>
        <dbReference type="ARBA" id="ARBA00022553"/>
    </source>
</evidence>
<dbReference type="SMART" id="SM00388">
    <property type="entry name" value="HisKA"/>
    <property type="match status" value="1"/>
</dbReference>
<dbReference type="CDD" id="cd00082">
    <property type="entry name" value="HisKA"/>
    <property type="match status" value="1"/>
</dbReference>
<dbReference type="InterPro" id="IPR036097">
    <property type="entry name" value="HisK_dim/P_sf"/>
</dbReference>
<evidence type="ECO:0000256" key="15">
    <source>
        <dbReference type="ARBA" id="ARBA00068150"/>
    </source>
</evidence>
<dbReference type="Gene3D" id="1.20.120.160">
    <property type="entry name" value="HPT domain"/>
    <property type="match status" value="1"/>
</dbReference>
<dbReference type="Gene3D" id="3.30.565.10">
    <property type="entry name" value="Histidine kinase-like ATPase, C-terminal domain"/>
    <property type="match status" value="1"/>
</dbReference>
<dbReference type="SUPFAM" id="SSF52172">
    <property type="entry name" value="CheY-like"/>
    <property type="match status" value="1"/>
</dbReference>
<evidence type="ECO:0000256" key="14">
    <source>
        <dbReference type="ARBA" id="ARBA00064003"/>
    </source>
</evidence>
<feature type="domain" description="Histidine kinase" evidence="18">
    <location>
        <begin position="78"/>
        <end position="299"/>
    </location>
</feature>
<dbReference type="Proteomes" id="UP000092627">
    <property type="component" value="Unassembled WGS sequence"/>
</dbReference>
<keyword evidence="8" id="KW-0547">Nucleotide-binding</keyword>
<evidence type="ECO:0000256" key="17">
    <source>
        <dbReference type="SAM" id="Coils"/>
    </source>
</evidence>
<evidence type="ECO:0000256" key="7">
    <source>
        <dbReference type="ARBA" id="ARBA00022692"/>
    </source>
</evidence>
<keyword evidence="11" id="KW-1133">Transmembrane helix</keyword>
<dbReference type="SUPFAM" id="SSF47226">
    <property type="entry name" value="Histidine-containing phosphotransfer domain, HPT domain"/>
    <property type="match status" value="1"/>
</dbReference>
<name>A0A1A8TQP5_9GAMM</name>
<dbReference type="InterPro" id="IPR005467">
    <property type="entry name" value="His_kinase_dom"/>
</dbReference>
<evidence type="ECO:0000256" key="9">
    <source>
        <dbReference type="ARBA" id="ARBA00022777"/>
    </source>
</evidence>
<keyword evidence="10" id="KW-0067">ATP-binding</keyword>
<dbReference type="Gene3D" id="1.10.287.130">
    <property type="match status" value="1"/>
</dbReference>
<evidence type="ECO:0000256" key="3">
    <source>
        <dbReference type="ARBA" id="ARBA00012438"/>
    </source>
</evidence>
<dbReference type="STRING" id="295068.MAQ5080_03092"/>
<dbReference type="Pfam" id="PF02518">
    <property type="entry name" value="HATPase_c"/>
    <property type="match status" value="1"/>
</dbReference>
<dbReference type="InterPro" id="IPR036890">
    <property type="entry name" value="HATPase_C_sf"/>
</dbReference>
<feature type="modified residue" description="4-aspartylphosphate" evidence="16">
    <location>
        <position position="497"/>
    </location>
</feature>
<dbReference type="PANTHER" id="PTHR45339">
    <property type="entry name" value="HYBRID SIGNAL TRANSDUCTION HISTIDINE KINASE J"/>
    <property type="match status" value="1"/>
</dbReference>
<dbReference type="Gene3D" id="3.40.50.2300">
    <property type="match status" value="1"/>
</dbReference>
<evidence type="ECO:0000256" key="6">
    <source>
        <dbReference type="ARBA" id="ARBA00022679"/>
    </source>
</evidence>
<comment type="subcellular location">
    <subcellularLocation>
        <location evidence="2">Cell membrane</location>
        <topology evidence="2">Multi-pass membrane protein</topology>
    </subcellularLocation>
</comment>
<dbReference type="InterPro" id="IPR003594">
    <property type="entry name" value="HATPase_dom"/>
</dbReference>
<dbReference type="CDD" id="cd16922">
    <property type="entry name" value="HATPase_EvgS-ArcB-TorS-like"/>
    <property type="match status" value="1"/>
</dbReference>
<dbReference type="InterPro" id="IPR003661">
    <property type="entry name" value="HisK_dim/P_dom"/>
</dbReference>
<keyword evidence="4" id="KW-1003">Cell membrane</keyword>
<sequence>MKDQEERLQRRLEREKRSRLEAENLLEKKATELYQLNNHLQEMVLKQEELVKERTMELQEALEAAENANRHKSYFLANMSHEIRTPMNGIIGLGHLLQDTTLDHQQRDCLNKIQSSANSLLVIINDILDFSKIESGQLQMDPQEFLLDHVLRDVYDVNHLNAYKKGIELFIDYDFDLPRVLLGDSVRITQVLTNLVNNAVKFTRHGSVLVTVRMLSLLDNNVTLEFCVKDSGIGMSEDVLKGLFQPFTQADASTSRSYGGTGLGLSICKQLIDIMSGSIKVESQAGVGSSFTVQLALPVSEKRLGKLTVEGVKQISLFAKDKALPRSYSSLKADLVYQSAQDDHFPNMSALQDCQLHLVDARQIPSERLDDWLSQLGSLTNQAGVIVMADQQEKQRLQDKFTYPMHFLTNLCTPEGLLRAVTNYLSGSKEAVTTRSREDTQINNTGHKILLAEDNPINMMIATGLIEKIGFEVLPATNGQEVIELLEQNEVSLILMDLQMPIMDGFKATEVIRQSPDYQQLPIIALTAHAMVGDSDRSIKAGMNDHLTKPIDPNALKEMLFKWCMSSRDRLELPDSEQGPMNLPDALPGLDLKAALQRIPGGLPQYLDLWGRFKRKYPALNAQIKELFINEDRESLRFIGHDLRGIFSNLGALNLLVTAQEIENSPHLTDQYLAALSQRLDGQLEELEQSLSLLRQLQGEVQSETAALTHGKSLIPLLQKVIELAERGDAEALGYISELGKYELEAPLQVRLKLLLQQLDDYELSDAAQVAALLLDDIRAQASH</sequence>
<evidence type="ECO:0000256" key="11">
    <source>
        <dbReference type="ARBA" id="ARBA00022989"/>
    </source>
</evidence>
<evidence type="ECO:0000259" key="18">
    <source>
        <dbReference type="PROSITE" id="PS50109"/>
    </source>
</evidence>
<evidence type="ECO:0000259" key="19">
    <source>
        <dbReference type="PROSITE" id="PS50110"/>
    </source>
</evidence>
<dbReference type="EC" id="2.7.13.3" evidence="3"/>
<protein>
    <recommendedName>
        <fullName evidence="15">Sensory/regulatory protein RpfC</fullName>
        <ecNumber evidence="3">2.7.13.3</ecNumber>
    </recommendedName>
</protein>
<organism evidence="20 21">
    <name type="scientific">Marinomonas aquimarina</name>
    <dbReference type="NCBI Taxonomy" id="295068"/>
    <lineage>
        <taxon>Bacteria</taxon>
        <taxon>Pseudomonadati</taxon>
        <taxon>Pseudomonadota</taxon>
        <taxon>Gammaproteobacteria</taxon>
        <taxon>Oceanospirillales</taxon>
        <taxon>Oceanospirillaceae</taxon>
        <taxon>Marinomonas</taxon>
    </lineage>
</organism>
<dbReference type="AlphaFoldDB" id="A0A1A8TQP5"/>
<dbReference type="FunFam" id="3.30.565.10:FF:000010">
    <property type="entry name" value="Sensor histidine kinase RcsC"/>
    <property type="match status" value="1"/>
</dbReference>
<proteinExistence type="predicted"/>
<evidence type="ECO:0000313" key="21">
    <source>
        <dbReference type="Proteomes" id="UP000092627"/>
    </source>
</evidence>
<dbReference type="SMART" id="SM00448">
    <property type="entry name" value="REC"/>
    <property type="match status" value="1"/>
</dbReference>
<dbReference type="PROSITE" id="PS50110">
    <property type="entry name" value="RESPONSE_REGULATORY"/>
    <property type="match status" value="1"/>
</dbReference>
<keyword evidence="9 20" id="KW-0418">Kinase</keyword>
<dbReference type="InterPro" id="IPR001789">
    <property type="entry name" value="Sig_transdc_resp-reg_receiver"/>
</dbReference>
<dbReference type="CDD" id="cd17546">
    <property type="entry name" value="REC_hyHK_CKI1_RcsC-like"/>
    <property type="match status" value="1"/>
</dbReference>
<dbReference type="InterPro" id="IPR011006">
    <property type="entry name" value="CheY-like_superfamily"/>
</dbReference>
<dbReference type="SUPFAM" id="SSF55874">
    <property type="entry name" value="ATPase domain of HSP90 chaperone/DNA topoisomerase II/histidine kinase"/>
    <property type="match status" value="1"/>
</dbReference>
<comment type="catalytic activity">
    <reaction evidence="1">
        <text>ATP + protein L-histidine = ADP + protein N-phospho-L-histidine.</text>
        <dbReference type="EC" id="2.7.13.3"/>
    </reaction>
</comment>
<gene>
    <name evidence="20" type="primary">barA_8</name>
    <name evidence="20" type="ORF">MAQ5080_03092</name>
</gene>
<evidence type="ECO:0000313" key="20">
    <source>
        <dbReference type="EMBL" id="SBS35159.1"/>
    </source>
</evidence>
<dbReference type="RefSeq" id="WP_067212504.1">
    <property type="nucleotide sequence ID" value="NZ_FLOC01000021.1"/>
</dbReference>
<evidence type="ECO:0000256" key="12">
    <source>
        <dbReference type="ARBA" id="ARBA00023012"/>
    </source>
</evidence>
<dbReference type="InterPro" id="IPR036641">
    <property type="entry name" value="HPT_dom_sf"/>
</dbReference>
<feature type="domain" description="Response regulatory" evidence="19">
    <location>
        <begin position="448"/>
        <end position="564"/>
    </location>
</feature>